<dbReference type="SUPFAM" id="SSF55961">
    <property type="entry name" value="Bet v1-like"/>
    <property type="match status" value="1"/>
</dbReference>
<reference evidence="3 4" key="1">
    <citation type="journal article" date="2015" name="Nature">
        <title>rRNA introns, odd ribosomes, and small enigmatic genomes across a large radiation of phyla.</title>
        <authorList>
            <person name="Brown C.T."/>
            <person name="Hug L.A."/>
            <person name="Thomas B.C."/>
            <person name="Sharon I."/>
            <person name="Castelle C.J."/>
            <person name="Singh A."/>
            <person name="Wilkins M.J."/>
            <person name="Williams K.H."/>
            <person name="Banfield J.F."/>
        </authorList>
    </citation>
    <scope>NUCLEOTIDE SEQUENCE [LARGE SCALE GENOMIC DNA]</scope>
</reference>
<dbReference type="Pfam" id="PF08327">
    <property type="entry name" value="AHSA1"/>
    <property type="match status" value="1"/>
</dbReference>
<dbReference type="InterPro" id="IPR013538">
    <property type="entry name" value="ASHA1/2-like_C"/>
</dbReference>
<sequence length="135" mass="15612">MKKTKQSQYRIINKEYHIYAPKEKVWDALINPNIIEKWGAGKAKMSGKVGSKFSLWDGEIHGTNLEVIPQKKLVQEWYSSDDPNQETKVTFTLTHKDACTTLYLKHENVSAVNFDSIDSGWDNYYLGEIKRLLDT</sequence>
<evidence type="ECO:0000313" key="4">
    <source>
        <dbReference type="Proteomes" id="UP000034591"/>
    </source>
</evidence>
<dbReference type="InterPro" id="IPR023393">
    <property type="entry name" value="START-like_dom_sf"/>
</dbReference>
<gene>
    <name evidence="3" type="ORF">US53_C0020G0006</name>
</gene>
<comment type="similarity">
    <text evidence="1">Belongs to the AHA1 family.</text>
</comment>
<comment type="caution">
    <text evidence="3">The sequence shown here is derived from an EMBL/GenBank/DDBJ whole genome shotgun (WGS) entry which is preliminary data.</text>
</comment>
<protein>
    <submittedName>
        <fullName evidence="3">Activator of HSP90 ATPase</fullName>
    </submittedName>
</protein>
<evidence type="ECO:0000313" key="3">
    <source>
        <dbReference type="EMBL" id="KKQ37353.1"/>
    </source>
</evidence>
<evidence type="ECO:0000256" key="1">
    <source>
        <dbReference type="ARBA" id="ARBA00006817"/>
    </source>
</evidence>
<name>A0A0G0H265_9BACT</name>
<proteinExistence type="inferred from homology"/>
<evidence type="ECO:0000259" key="2">
    <source>
        <dbReference type="Pfam" id="PF08327"/>
    </source>
</evidence>
<dbReference type="Proteomes" id="UP000034591">
    <property type="component" value="Unassembled WGS sequence"/>
</dbReference>
<accession>A0A0G0H265</accession>
<organism evidence="3 4">
    <name type="scientific">Candidatus Woesebacteria bacterium GW2011_GWA1_37_7</name>
    <dbReference type="NCBI Taxonomy" id="1618545"/>
    <lineage>
        <taxon>Bacteria</taxon>
        <taxon>Candidatus Woeseibacteriota</taxon>
    </lineage>
</organism>
<feature type="domain" description="Activator of Hsp90 ATPase homologue 1/2-like C-terminal" evidence="2">
    <location>
        <begin position="20"/>
        <end position="133"/>
    </location>
</feature>
<dbReference type="AlphaFoldDB" id="A0A0G0H265"/>
<dbReference type="EMBL" id="LBTI01000020">
    <property type="protein sequence ID" value="KKQ37353.1"/>
    <property type="molecule type" value="Genomic_DNA"/>
</dbReference>
<dbReference type="Gene3D" id="3.30.530.20">
    <property type="match status" value="1"/>
</dbReference>